<feature type="region of interest" description="Disordered" evidence="2">
    <location>
        <begin position="1761"/>
        <end position="1793"/>
    </location>
</feature>
<dbReference type="PROSITE" id="PS50003">
    <property type="entry name" value="PH_DOMAIN"/>
    <property type="match status" value="1"/>
</dbReference>
<feature type="domain" description="PH" evidence="3">
    <location>
        <begin position="152"/>
        <end position="262"/>
    </location>
</feature>
<sequence length="1793" mass="201235">MCWWSTNRLGETLKEERHSRRHHNQQQQLLPLVNRQPPLPHCREAAAFLHETSATSTLLSTILHDDSVTSYHHSCKPTGESAESLTSETSHLWSGQIETRLGSSGLGSRSSSTGSMEGGTITTTPNRTPTSSKKLQNFGKRSHAIQRNPNAPVMIRGWLHKQDSTGMRLWKRRWFVLADFCLFYYKDGREDEVLGSISLPSFRISEVEPSDRISRKFTFKAASPMGVLSSQAEHTGMRTYYYSAETPEEMQRWLEAMSLASRLQLGIPQSSNSSKKSQERPLMLINHTESKHLRDASELKIDYSSPCSANEFNQINDTTKGELLMSKLEFKMQHMDTRLYEGYEKRDVPRTHDKVLRNVQIPTVGNFERSDLILPREDVGKRLSSVWKREDLQREQDAERYFRDISKPRDFWELEEHHADGQNEEDKKLFFNARNDGRKMTLSEGCQQPGFQMESTTQNSAEGREHRPRLQSHFSEVTQGDQKQKATLPQRSTSVGSAVGNRSPASDRHSTYYKHGAASHRQSQASLCSGNYTHHPSLEMLDGGMENHAVLSDRKTSCHNQTDDSLKHMHYPTHLEKETSKYRQISLPQISDTGAYKQCVLESAIPLYEDRNVPLYSDGDIYEQNQNISQMNNDSCTAVVSKSDIKPMGSDHSDRYNRQLTANYDELQKTHALYSDGNAATTRQSRAVHDAKMCHYQQDAVIPNDSLGAQHVNQVAANTNTAYFHKPAAINSANTHQQSKKTSCHGKSELTKSQEVYRENVRPYFQSQNNLVDDEDMYLQSITSLIHGAQTSLSKTTLDEEVVTHLQNQKTMDENTYKQYEVIPHEGTQRQNQTFFHSEEFHPSYTGLIEEAYTYRPSQTALDSGANRQSHIGVDNRPALLTKSRISLDGGIGAYSSHSHAIRSEAERQAQKRNSMVHLEYWVRTQKEKVEGDRMSIASVQTMPPAMPSYQVGLSGQYTDSSVPAPQAMPRRPDSMAVSSRQQQQQQNLQYRQDVSLELHKWKQRQQMKSNTSLQRLHTAPCVLGSMVEEEEMRWMTPPPPAVLPHPYSSPPPHASYTPPTVSPGPGTTSGVASPLRRPNTPVPRIDTGSINSLQEADTIHLQSSTPYVTVTNQVSVSHSQHRPPLPQLHRSTAAKPPLSVRTALVGARATSRFQLVHQDKNYSPSAIEEYDTDSMLSKLCEEHKKAQRQTQRLQQLRQEKEHLEDLLVSLHRQSVQLRGQSQPPDPHLQQQQHDLQQRLVSIRAEISCTTSDVEKTWAEGNRLEQELIAISARLQNDLEGIQHSQSEAVERQQAHIERELWRIQDVMGGLQASEAETETDNYLLGRTEDKERPSNPLLQRARMPSLPSTPQHVQQFRKMSSLPSHSSSCSPVGSLSPGDSLSESITTPLQSVNTSPAYMAHVPLQSYILPPQSHTPEPPPQRLLQNSGRTLYGANMCGMPGQSRYGGKANAESMSPSVPAALHGSAHLWKPTRRHKAVSQPWSAENANKHVLEMGVSSSSDRERPKSVSDTGAIVGSSRSNKMSAEEQLERIRLHQQIVQKNRRKSLSTDPSLEAEINALNMSVPNEQVRKDRLRIPKRSATVDWSAGNPPNPPMRSVSMERTAVIGFKTPQRPESLGVPKVRGKQRDDMDISALEQAVRAADATAVETPAQEIARLRAELEAADFTFQHSDSPWSPGTTETPTRDETPEQDEPPSTRELEARQRNVDKIKCMLAKASFYNVTSLPSGNDGGGVAVNSQLLEQERKITLSCALAAEASRRSKALSAKITSPKKMSSPSPESPTGGGEQFSFK</sequence>
<dbReference type="InterPro" id="IPR011993">
    <property type="entry name" value="PH-like_dom_sf"/>
</dbReference>
<dbReference type="SUPFAM" id="SSF50729">
    <property type="entry name" value="PH domain-like"/>
    <property type="match status" value="1"/>
</dbReference>
<evidence type="ECO:0000259" key="3">
    <source>
        <dbReference type="PROSITE" id="PS50003"/>
    </source>
</evidence>
<feature type="compositionally biased region" description="Low complexity" evidence="2">
    <location>
        <begin position="1055"/>
        <end position="1072"/>
    </location>
</feature>
<feature type="region of interest" description="Disordered" evidence="2">
    <location>
        <begin position="1215"/>
        <end position="1235"/>
    </location>
</feature>
<evidence type="ECO:0000313" key="5">
    <source>
        <dbReference type="RefSeq" id="XP_032804545.1"/>
    </source>
</evidence>
<dbReference type="KEGG" id="pmrn:116939822"/>
<keyword evidence="4" id="KW-1185">Reference proteome</keyword>
<feature type="region of interest" description="Disordered" evidence="2">
    <location>
        <begin position="1361"/>
        <end position="1384"/>
    </location>
</feature>
<name>A0AAJ7WNX4_PETMA</name>
<dbReference type="PANTHER" id="PTHR12752">
    <property type="entry name" value="PHOSPHOINOSITOL 3-PHOSPHATE-BINDING PROTEIN"/>
    <property type="match status" value="1"/>
</dbReference>
<organism evidence="4 5">
    <name type="scientific">Petromyzon marinus</name>
    <name type="common">Sea lamprey</name>
    <dbReference type="NCBI Taxonomy" id="7757"/>
    <lineage>
        <taxon>Eukaryota</taxon>
        <taxon>Metazoa</taxon>
        <taxon>Chordata</taxon>
        <taxon>Craniata</taxon>
        <taxon>Vertebrata</taxon>
        <taxon>Cyclostomata</taxon>
        <taxon>Hyperoartia</taxon>
        <taxon>Petromyzontiformes</taxon>
        <taxon>Petromyzontidae</taxon>
        <taxon>Petromyzon</taxon>
    </lineage>
</organism>
<feature type="region of interest" description="Disordered" evidence="2">
    <location>
        <begin position="961"/>
        <end position="987"/>
    </location>
</feature>
<feature type="compositionally biased region" description="Polar residues" evidence="2">
    <location>
        <begin position="472"/>
        <end position="496"/>
    </location>
</feature>
<dbReference type="GeneID" id="116939822"/>
<dbReference type="Gene3D" id="2.30.29.30">
    <property type="entry name" value="Pleckstrin-homology domain (PH domain)/Phosphotyrosine-binding domain (PTB)"/>
    <property type="match status" value="1"/>
</dbReference>
<feature type="compositionally biased region" description="Low complexity" evidence="2">
    <location>
        <begin position="1772"/>
        <end position="1783"/>
    </location>
</feature>
<evidence type="ECO:0000256" key="2">
    <source>
        <dbReference type="SAM" id="MobiDB-lite"/>
    </source>
</evidence>
<reference evidence="5" key="1">
    <citation type="submission" date="2025-08" db="UniProtKB">
        <authorList>
            <consortium name="RefSeq"/>
        </authorList>
    </citation>
    <scope>IDENTIFICATION</scope>
    <source>
        <tissue evidence="5">Sperm</tissue>
    </source>
</reference>
<dbReference type="Pfam" id="PF00169">
    <property type="entry name" value="PH"/>
    <property type="match status" value="1"/>
</dbReference>
<keyword evidence="1" id="KW-0175">Coiled coil</keyword>
<dbReference type="InterPro" id="IPR057971">
    <property type="entry name" value="PKHA4-7_TBCA"/>
</dbReference>
<dbReference type="PANTHER" id="PTHR12752:SF2">
    <property type="entry name" value="PDZ AND PLECKSTRIN HOMOLOGY DOMAINS 1"/>
    <property type="match status" value="1"/>
</dbReference>
<evidence type="ECO:0000256" key="1">
    <source>
        <dbReference type="SAM" id="Coils"/>
    </source>
</evidence>
<proteinExistence type="predicted"/>
<feature type="region of interest" description="Disordered" evidence="2">
    <location>
        <begin position="1668"/>
        <end position="1704"/>
    </location>
</feature>
<feature type="coiled-coil region" evidence="1">
    <location>
        <begin position="1177"/>
        <end position="1214"/>
    </location>
</feature>
<feature type="region of interest" description="Disordered" evidence="2">
    <location>
        <begin position="1048"/>
        <end position="1087"/>
    </location>
</feature>
<feature type="compositionally biased region" description="Low complexity" evidence="2">
    <location>
        <begin position="1361"/>
        <end position="1379"/>
    </location>
</feature>
<dbReference type="Proteomes" id="UP001318040">
    <property type="component" value="Chromosome 7"/>
</dbReference>
<dbReference type="InterPro" id="IPR001849">
    <property type="entry name" value="PH_domain"/>
</dbReference>
<feature type="region of interest" description="Disordered" evidence="2">
    <location>
        <begin position="1496"/>
        <end position="1526"/>
    </location>
</feature>
<feature type="compositionally biased region" description="Gly residues" evidence="2">
    <location>
        <begin position="1784"/>
        <end position="1793"/>
    </location>
</feature>
<dbReference type="SMART" id="SM00233">
    <property type="entry name" value="PH"/>
    <property type="match status" value="1"/>
</dbReference>
<evidence type="ECO:0000313" key="4">
    <source>
        <dbReference type="Proteomes" id="UP001318040"/>
    </source>
</evidence>
<feature type="region of interest" description="Disordered" evidence="2">
    <location>
        <begin position="102"/>
        <end position="142"/>
    </location>
</feature>
<dbReference type="InterPro" id="IPR040392">
    <property type="entry name" value="PKHA4-7_PH"/>
</dbReference>
<accession>A0AAJ7WNX4</accession>
<feature type="compositionally biased region" description="Low complexity" evidence="2">
    <location>
        <begin position="102"/>
        <end position="130"/>
    </location>
</feature>
<feature type="compositionally biased region" description="Polar residues" evidence="2">
    <location>
        <begin position="444"/>
        <end position="461"/>
    </location>
</feature>
<feature type="region of interest" description="Disordered" evidence="2">
    <location>
        <begin position="1328"/>
        <end position="1349"/>
    </location>
</feature>
<dbReference type="FunFam" id="2.30.29.30:FF:000083">
    <property type="entry name" value="Pleckstrin homology domain-containing family A member 5"/>
    <property type="match status" value="1"/>
</dbReference>
<feature type="region of interest" description="Disordered" evidence="2">
    <location>
        <begin position="440"/>
        <end position="518"/>
    </location>
</feature>
<gene>
    <name evidence="5" type="primary">LOC116939822</name>
</gene>
<dbReference type="Pfam" id="PF25541">
    <property type="entry name" value="TBCA_PH"/>
    <property type="match status" value="1"/>
</dbReference>
<feature type="region of interest" description="Disordered" evidence="2">
    <location>
        <begin position="1119"/>
        <end position="1138"/>
    </location>
</feature>
<dbReference type="RefSeq" id="XP_032804545.1">
    <property type="nucleotide sequence ID" value="XM_032948654.1"/>
</dbReference>
<dbReference type="CDD" id="cd13248">
    <property type="entry name" value="PH_PEPP1_2_3"/>
    <property type="match status" value="1"/>
</dbReference>
<protein>
    <submittedName>
        <fullName evidence="5">Pleckstrin homology domain-containing family A member 6-like isoform X1</fullName>
    </submittedName>
</protein>